<reference evidence="3" key="1">
    <citation type="journal article" date="2013" name="Genetics">
        <title>The draft genome and transcriptome of Panagrellus redivivus are shaped by the harsh demands of a free-living lifestyle.</title>
        <authorList>
            <person name="Srinivasan J."/>
            <person name="Dillman A.R."/>
            <person name="Macchietto M.G."/>
            <person name="Heikkinen L."/>
            <person name="Lakso M."/>
            <person name="Fracchia K.M."/>
            <person name="Antoshechkin I."/>
            <person name="Mortazavi A."/>
            <person name="Wong G."/>
            <person name="Sternberg P.W."/>
        </authorList>
    </citation>
    <scope>NUCLEOTIDE SEQUENCE [LARGE SCALE GENOMIC DNA]</scope>
    <source>
        <strain evidence="3">MT8872</strain>
    </source>
</reference>
<dbReference type="PROSITE" id="PS51898">
    <property type="entry name" value="TYR_RECOMBINASE"/>
    <property type="match status" value="1"/>
</dbReference>
<evidence type="ECO:0000256" key="1">
    <source>
        <dbReference type="ARBA" id="ARBA00023172"/>
    </source>
</evidence>
<dbReference type="Gene3D" id="1.10.443.10">
    <property type="entry name" value="Intergrase catalytic core"/>
    <property type="match status" value="1"/>
</dbReference>
<feature type="domain" description="Tyr recombinase" evidence="2">
    <location>
        <begin position="117"/>
        <end position="309"/>
    </location>
</feature>
<accession>A0A7E4ULB7</accession>
<dbReference type="GO" id="GO:0003677">
    <property type="term" value="F:DNA binding"/>
    <property type="evidence" value="ECO:0007669"/>
    <property type="project" value="InterPro"/>
</dbReference>
<dbReference type="GO" id="GO:0015074">
    <property type="term" value="P:DNA integration"/>
    <property type="evidence" value="ECO:0007669"/>
    <property type="project" value="InterPro"/>
</dbReference>
<dbReference type="AlphaFoldDB" id="A0A7E4ULB7"/>
<dbReference type="InterPro" id="IPR011010">
    <property type="entry name" value="DNA_brk_join_enz"/>
</dbReference>
<dbReference type="SUPFAM" id="SSF56349">
    <property type="entry name" value="DNA breaking-rejoining enzymes"/>
    <property type="match status" value="1"/>
</dbReference>
<evidence type="ECO:0000313" key="4">
    <source>
        <dbReference type="WBParaSite" id="Pan_g101.t1"/>
    </source>
</evidence>
<protein>
    <submittedName>
        <fullName evidence="4">Tyr recombinase domain-containing protein</fullName>
    </submittedName>
</protein>
<evidence type="ECO:0000259" key="2">
    <source>
        <dbReference type="PROSITE" id="PS51898"/>
    </source>
</evidence>
<reference evidence="4" key="2">
    <citation type="submission" date="2020-10" db="UniProtKB">
        <authorList>
            <consortium name="WormBaseParasite"/>
        </authorList>
    </citation>
    <scope>IDENTIFICATION</scope>
</reference>
<keyword evidence="3" id="KW-1185">Reference proteome</keyword>
<organism evidence="3 4">
    <name type="scientific">Panagrellus redivivus</name>
    <name type="common">Microworm</name>
    <dbReference type="NCBI Taxonomy" id="6233"/>
    <lineage>
        <taxon>Eukaryota</taxon>
        <taxon>Metazoa</taxon>
        <taxon>Ecdysozoa</taxon>
        <taxon>Nematoda</taxon>
        <taxon>Chromadorea</taxon>
        <taxon>Rhabditida</taxon>
        <taxon>Tylenchina</taxon>
        <taxon>Panagrolaimomorpha</taxon>
        <taxon>Panagrolaimoidea</taxon>
        <taxon>Panagrolaimidae</taxon>
        <taxon>Panagrellus</taxon>
    </lineage>
</organism>
<dbReference type="Proteomes" id="UP000492821">
    <property type="component" value="Unassembled WGS sequence"/>
</dbReference>
<keyword evidence="1" id="KW-0233">DNA recombination</keyword>
<dbReference type="PANTHER" id="PTHR34605">
    <property type="entry name" value="PHAGE_INTEGRASE DOMAIN-CONTAINING PROTEIN"/>
    <property type="match status" value="1"/>
</dbReference>
<dbReference type="InterPro" id="IPR052925">
    <property type="entry name" value="Phage_Integrase-like_Recomb"/>
</dbReference>
<evidence type="ECO:0000313" key="3">
    <source>
        <dbReference type="Proteomes" id="UP000492821"/>
    </source>
</evidence>
<sequence length="331" mass="36265">MDSTNIRNELALTLSEAEAKDLADRIVSSVRAPSTLGLYTPIIQRYEEFAANSSAPYSSSVFAFLAKNYLGKSSFRTAAAALRLHFVAKGVSPSPLDSDAMAMLRAAAEREKPKPVHRSKWLTADLIGLANHLKNSNSAPDKRLRTLVLVNYASFMRPSEGVAVRVEDVAFEGNQMQIRIQKTKTNQNGPPQIAIVDALPDHDCCPVKAVKEWLADPARKASEWLFPNFNLVTQHIKLDRAQSEIRKLRSQGIIPEGFTLHGLRGGATTACIEAGIPIDAVQRAGRWSNPNSMKPYIERTTRTLQGTTNAIAAGLRLAQDDASNHPNPTEE</sequence>
<dbReference type="InterPro" id="IPR002104">
    <property type="entry name" value="Integrase_catalytic"/>
</dbReference>
<dbReference type="WBParaSite" id="Pan_g101.t1">
    <property type="protein sequence ID" value="Pan_g101.t1"/>
    <property type="gene ID" value="Pan_g101"/>
</dbReference>
<name>A0A7E4ULB7_PANRE</name>
<dbReference type="Pfam" id="PF00589">
    <property type="entry name" value="Phage_integrase"/>
    <property type="match status" value="1"/>
</dbReference>
<dbReference type="PANTHER" id="PTHR34605:SF4">
    <property type="entry name" value="DNA ADENINE METHYLTRANSFERASE"/>
    <property type="match status" value="1"/>
</dbReference>
<dbReference type="GO" id="GO:0006310">
    <property type="term" value="P:DNA recombination"/>
    <property type="evidence" value="ECO:0007669"/>
    <property type="project" value="UniProtKB-KW"/>
</dbReference>
<dbReference type="InterPro" id="IPR013762">
    <property type="entry name" value="Integrase-like_cat_sf"/>
</dbReference>
<proteinExistence type="predicted"/>